<comment type="similarity">
    <text evidence="8 9">Belongs to the TonB-dependent receptor family.</text>
</comment>
<dbReference type="SUPFAM" id="SSF56935">
    <property type="entry name" value="Porins"/>
    <property type="match status" value="1"/>
</dbReference>
<keyword evidence="6 8" id="KW-0472">Membrane</keyword>
<dbReference type="InterPro" id="IPR039426">
    <property type="entry name" value="TonB-dep_rcpt-like"/>
</dbReference>
<dbReference type="InterPro" id="IPR037066">
    <property type="entry name" value="Plug_dom_sf"/>
</dbReference>
<dbReference type="PANTHER" id="PTHR40980">
    <property type="entry name" value="PLUG DOMAIN-CONTAINING PROTEIN"/>
    <property type="match status" value="1"/>
</dbReference>
<keyword evidence="7 8" id="KW-0998">Cell outer membrane</keyword>
<evidence type="ECO:0000259" key="11">
    <source>
        <dbReference type="Pfam" id="PF00593"/>
    </source>
</evidence>
<dbReference type="PROSITE" id="PS52016">
    <property type="entry name" value="TONB_DEPENDENT_REC_3"/>
    <property type="match status" value="1"/>
</dbReference>
<dbReference type="InterPro" id="IPR012910">
    <property type="entry name" value="Plug_dom"/>
</dbReference>
<organism evidence="13 14">
    <name type="scientific">Thalassolituus hydrocarboniclasticus</name>
    <dbReference type="NCBI Taxonomy" id="2742796"/>
    <lineage>
        <taxon>Bacteria</taxon>
        <taxon>Pseudomonadati</taxon>
        <taxon>Pseudomonadota</taxon>
        <taxon>Gammaproteobacteria</taxon>
        <taxon>Oceanospirillales</taxon>
        <taxon>Oceanospirillaceae</taxon>
        <taxon>Thalassolituus</taxon>
    </lineage>
</organism>
<dbReference type="Gene3D" id="2.170.130.10">
    <property type="entry name" value="TonB-dependent receptor, plug domain"/>
    <property type="match status" value="1"/>
</dbReference>
<evidence type="ECO:0000256" key="7">
    <source>
        <dbReference type="ARBA" id="ARBA00023237"/>
    </source>
</evidence>
<feature type="domain" description="TonB-dependent receptor plug" evidence="12">
    <location>
        <begin position="54"/>
        <end position="164"/>
    </location>
</feature>
<feature type="chain" id="PRO_5045897196" evidence="10">
    <location>
        <begin position="22"/>
        <end position="860"/>
    </location>
</feature>
<evidence type="ECO:0000259" key="12">
    <source>
        <dbReference type="Pfam" id="PF07715"/>
    </source>
</evidence>
<dbReference type="PANTHER" id="PTHR40980:SF3">
    <property type="entry name" value="TONB-DEPENDENT RECEPTOR-LIKE BETA-BARREL DOMAIN-CONTAINING PROTEIN"/>
    <property type="match status" value="1"/>
</dbReference>
<dbReference type="InterPro" id="IPR010104">
    <property type="entry name" value="TonB_rcpt_bac"/>
</dbReference>
<evidence type="ECO:0000256" key="8">
    <source>
        <dbReference type="PROSITE-ProRule" id="PRU01360"/>
    </source>
</evidence>
<dbReference type="Pfam" id="PF00593">
    <property type="entry name" value="TonB_dep_Rec_b-barrel"/>
    <property type="match status" value="1"/>
</dbReference>
<keyword evidence="4 8" id="KW-0812">Transmembrane</keyword>
<keyword evidence="14" id="KW-1185">Reference proteome</keyword>
<reference evidence="14" key="1">
    <citation type="submission" date="2020-06" db="EMBL/GenBank/DDBJ databases">
        <title>Thalassolituus marinus alknpb1M-1, a hydrocarbon-degrading bacterium isolated from the deep-sea overlying water using an in-situ strategy from the South China Sea basin.</title>
        <authorList>
            <person name="Dong C."/>
            <person name="Chen Y."/>
            <person name="Shao Z."/>
        </authorList>
    </citation>
    <scope>NUCLEOTIDE SEQUENCE [LARGE SCALE GENOMIC DNA]</scope>
    <source>
        <strain evidence="14">alknpb1M-1</strain>
    </source>
</reference>
<evidence type="ECO:0000256" key="2">
    <source>
        <dbReference type="ARBA" id="ARBA00022448"/>
    </source>
</evidence>
<dbReference type="Proteomes" id="UP001065322">
    <property type="component" value="Chromosome"/>
</dbReference>
<feature type="domain" description="TonB-dependent receptor-like beta-barrel" evidence="11">
    <location>
        <begin position="380"/>
        <end position="826"/>
    </location>
</feature>
<evidence type="ECO:0000256" key="3">
    <source>
        <dbReference type="ARBA" id="ARBA00022452"/>
    </source>
</evidence>
<dbReference type="Gene3D" id="2.40.170.20">
    <property type="entry name" value="TonB-dependent receptor, beta-barrel domain"/>
    <property type="match status" value="1"/>
</dbReference>
<evidence type="ECO:0000313" key="13">
    <source>
        <dbReference type="EMBL" id="UXD88615.1"/>
    </source>
</evidence>
<name>A0ABY6AFM8_9GAMM</name>
<proteinExistence type="inferred from homology"/>
<dbReference type="InterPro" id="IPR036942">
    <property type="entry name" value="Beta-barrel_TonB_sf"/>
</dbReference>
<gene>
    <name evidence="13" type="ORF">HUF19_14765</name>
</gene>
<evidence type="ECO:0000256" key="5">
    <source>
        <dbReference type="ARBA" id="ARBA00023077"/>
    </source>
</evidence>
<evidence type="ECO:0000256" key="9">
    <source>
        <dbReference type="RuleBase" id="RU003357"/>
    </source>
</evidence>
<evidence type="ECO:0000256" key="4">
    <source>
        <dbReference type="ARBA" id="ARBA00022692"/>
    </source>
</evidence>
<keyword evidence="13" id="KW-0675">Receptor</keyword>
<keyword evidence="5 9" id="KW-0798">TonB box</keyword>
<dbReference type="EMBL" id="CP054475">
    <property type="protein sequence ID" value="UXD88615.1"/>
    <property type="molecule type" value="Genomic_DNA"/>
</dbReference>
<evidence type="ECO:0000256" key="10">
    <source>
        <dbReference type="SAM" id="SignalP"/>
    </source>
</evidence>
<protein>
    <submittedName>
        <fullName evidence="13">TonB-dependent receptor</fullName>
    </submittedName>
</protein>
<keyword evidence="3 8" id="KW-1134">Transmembrane beta strand</keyword>
<dbReference type="CDD" id="cd01347">
    <property type="entry name" value="ligand_gated_channel"/>
    <property type="match status" value="1"/>
</dbReference>
<keyword evidence="2 8" id="KW-0813">Transport</keyword>
<keyword evidence="10" id="KW-0732">Signal</keyword>
<accession>A0ABY6AFM8</accession>
<dbReference type="Pfam" id="PF07715">
    <property type="entry name" value="Plug"/>
    <property type="match status" value="1"/>
</dbReference>
<comment type="subcellular location">
    <subcellularLocation>
        <location evidence="1 8">Cell outer membrane</location>
        <topology evidence="1 8">Multi-pass membrane protein</topology>
    </subcellularLocation>
</comment>
<evidence type="ECO:0000313" key="14">
    <source>
        <dbReference type="Proteomes" id="UP001065322"/>
    </source>
</evidence>
<dbReference type="NCBIfam" id="TIGR01782">
    <property type="entry name" value="TonB-Xanth-Caul"/>
    <property type="match status" value="1"/>
</dbReference>
<sequence length="860" mass="95091">MKKYGLAAAIAAISVSSVTHADEKNPAVDENITEEVVAYGSYADSLDRAMDIKRQSATVMDAINAEDIGKFPAENVAEAMQMLPGIQVARSRGEGLSVSVRGLGPQFQVTQLNGRNLAVNENVENSGQDGRQFRYDTLPSELISGLEVIKSPEARLDEGAIGGIVNIKTFRPLALENSGAVSAKLTQSDLADSTDPKLSGLYRWTNTDNTLGILFSGAYSEREIRQDRSMNWNWIRGQLDSADAAQDFSEVFGNGRHRPTLERQNKERMSLASALQWKSSEQHEMNVDLLWSDLDVEFDEIGMDIELGGPVSNATLIGDSLVAGTAENTNLQLSRESSTSNHQSLSFAMNNSWTLDNWIISADISRSDAHSETDDPIRRTRLRLDDVAVDFDFSAGHKKPPKFSFPVDISDAQQFPGRRIEYRTIEVDDSDNSLKLDFEYLTSGVLSSVQFGVAKRDRERDYKRRDIRVTDGLNGVVFDDSYFESFPVSDFGKGISSNYLDNWAVPDGDKFHNEFFGSDLLSQPLTNDDKRNSYKVVENITSAYVQGNFEYDLGVPVFGNLGFRHVRTEQNPSGTSIVNDQPVSVDVTQKYNKTLPSLNLNFDLSDEWLMRFSAAKVMSRPSLPDLRPGISFSTDAPTASGGNPRLKPYEAMQYDISAEYYFSDSGYASVTGFYKDISTFITGQSQIVNVNGTDVTVSAPANTGEGEIKGLELAYQQVMDFLPAPFDGLGVQANYTYVKSEVEVAEDGDLVSQPVTGLSENSYNLVAFYEKNGFSARIGYNWRDDYLANNGVGDVADDYIDEFGTLDMNVSYEIVADTRISFEAVNITDESIYGYHESKSRPGSIDHYGSRYSLGVSTKF</sequence>
<dbReference type="InterPro" id="IPR000531">
    <property type="entry name" value="Beta-barrel_TonB"/>
</dbReference>
<feature type="signal peptide" evidence="10">
    <location>
        <begin position="1"/>
        <end position="21"/>
    </location>
</feature>
<evidence type="ECO:0000256" key="1">
    <source>
        <dbReference type="ARBA" id="ARBA00004571"/>
    </source>
</evidence>
<evidence type="ECO:0000256" key="6">
    <source>
        <dbReference type="ARBA" id="ARBA00023136"/>
    </source>
</evidence>